<feature type="region of interest" description="Disordered" evidence="1">
    <location>
        <begin position="53"/>
        <end position="139"/>
    </location>
</feature>
<reference evidence="2 3" key="1">
    <citation type="submission" date="2020-08" db="EMBL/GenBank/DDBJ databases">
        <title>Sequencing the genomes of 1000 actinobacteria strains.</title>
        <authorList>
            <person name="Klenk H.-P."/>
        </authorList>
    </citation>
    <scope>NUCLEOTIDE SEQUENCE [LARGE SCALE GENOMIC DNA]</scope>
    <source>
        <strain evidence="2 3">DSM 12511</strain>
    </source>
</reference>
<name>A0A7X0KTF5_9MICO</name>
<sequence>MTDQLDDRIRDTPDATDAAAAAREARLERRCEYDRRWRKENHAKVRAYRLAYDAAHRDQVNAAARESSRRVRERARAEGEQERLEEERRERKRQASRDWYARNKDRHLESQRKTNARKKAEDPDKYRVDKAARTKKWADANREAVNARLRAKYREDPSKKAEAARDYYERNAEKVKARRRAYYAANRERQLEAQARWRAREKRRTELGLPPTRLHRTTAAERKANAAAADAFFARQYTPPQIRAIREQEPAPSREALDRWERESARARAASFLADDPTVRAALSDTELRHIEATERRRREREQQDSARAEREQLRREEEERLDAVARQVNERFRRGPRPPEQYDPAHPPAFPSSPSRGLGL</sequence>
<organism evidence="2 3">
    <name type="scientific">Microbacterium thalassium</name>
    <dbReference type="NCBI Taxonomy" id="362649"/>
    <lineage>
        <taxon>Bacteria</taxon>
        <taxon>Bacillati</taxon>
        <taxon>Actinomycetota</taxon>
        <taxon>Actinomycetes</taxon>
        <taxon>Micrococcales</taxon>
        <taxon>Microbacteriaceae</taxon>
        <taxon>Microbacterium</taxon>
    </lineage>
</organism>
<evidence type="ECO:0000256" key="1">
    <source>
        <dbReference type="SAM" id="MobiDB-lite"/>
    </source>
</evidence>
<feature type="compositionally biased region" description="Pro residues" evidence="1">
    <location>
        <begin position="339"/>
        <end position="352"/>
    </location>
</feature>
<comment type="caution">
    <text evidence="2">The sequence shown here is derived from an EMBL/GenBank/DDBJ whole genome shotgun (WGS) entry which is preliminary data.</text>
</comment>
<feature type="compositionally biased region" description="Basic and acidic residues" evidence="1">
    <location>
        <begin position="1"/>
        <end position="13"/>
    </location>
</feature>
<feature type="compositionally biased region" description="Basic and acidic residues" evidence="1">
    <location>
        <begin position="66"/>
        <end position="139"/>
    </location>
</feature>
<dbReference type="RefSeq" id="WP_184749275.1">
    <property type="nucleotide sequence ID" value="NZ_BAAAJR010000008.1"/>
</dbReference>
<accession>A0A7X0KTF5</accession>
<feature type="compositionally biased region" description="Basic and acidic residues" evidence="1">
    <location>
        <begin position="286"/>
        <end position="334"/>
    </location>
</feature>
<keyword evidence="3" id="KW-1185">Reference proteome</keyword>
<feature type="region of interest" description="Disordered" evidence="1">
    <location>
        <begin position="240"/>
        <end position="262"/>
    </location>
</feature>
<feature type="region of interest" description="Disordered" evidence="1">
    <location>
        <begin position="1"/>
        <end position="21"/>
    </location>
</feature>
<evidence type="ECO:0000313" key="2">
    <source>
        <dbReference type="EMBL" id="MBB6390003.1"/>
    </source>
</evidence>
<gene>
    <name evidence="2" type="ORF">HD594_000316</name>
</gene>
<dbReference type="AlphaFoldDB" id="A0A7X0KTF5"/>
<dbReference type="Proteomes" id="UP000537775">
    <property type="component" value="Unassembled WGS sequence"/>
</dbReference>
<protein>
    <submittedName>
        <fullName evidence="2">Uncharacterized protein</fullName>
    </submittedName>
</protein>
<dbReference type="EMBL" id="JACHML010000001">
    <property type="protein sequence ID" value="MBB6390003.1"/>
    <property type="molecule type" value="Genomic_DNA"/>
</dbReference>
<proteinExistence type="predicted"/>
<feature type="region of interest" description="Disordered" evidence="1">
    <location>
        <begin position="284"/>
        <end position="361"/>
    </location>
</feature>
<evidence type="ECO:0000313" key="3">
    <source>
        <dbReference type="Proteomes" id="UP000537775"/>
    </source>
</evidence>